<dbReference type="InterPro" id="IPR000357">
    <property type="entry name" value="HEAT"/>
</dbReference>
<feature type="domain" description="Proteasome activator complex subunit 4 C-terminal" evidence="9">
    <location>
        <begin position="1730"/>
        <end position="1816"/>
    </location>
</feature>
<dbReference type="GO" id="GO:0016607">
    <property type="term" value="C:nuclear speck"/>
    <property type="evidence" value="ECO:0007669"/>
    <property type="project" value="UniProtKB-SubCell"/>
</dbReference>
<dbReference type="Pfam" id="PF02985">
    <property type="entry name" value="HEAT"/>
    <property type="match status" value="1"/>
</dbReference>
<protein>
    <submittedName>
        <fullName evidence="12">Proteasome activator complex subunit 4</fullName>
    </submittedName>
</protein>
<evidence type="ECO:0000313" key="12">
    <source>
        <dbReference type="EMBL" id="GIY54259.1"/>
    </source>
</evidence>
<dbReference type="Pfam" id="PF23096">
    <property type="entry name" value="HEAT_PSME4"/>
    <property type="match status" value="1"/>
</dbReference>
<keyword evidence="13" id="KW-1185">Reference proteome</keyword>
<keyword evidence="6" id="KW-0227">DNA damage</keyword>
<dbReference type="GO" id="GO:0000502">
    <property type="term" value="C:proteasome complex"/>
    <property type="evidence" value="ECO:0007669"/>
    <property type="project" value="UniProtKB-KW"/>
</dbReference>
<evidence type="ECO:0000313" key="13">
    <source>
        <dbReference type="Proteomes" id="UP001054837"/>
    </source>
</evidence>
<feature type="domain" description="Proteasome activator Blm10 middle HEAT repeats region" evidence="10">
    <location>
        <begin position="312"/>
        <end position="809"/>
    </location>
</feature>
<comment type="subcellular location">
    <subcellularLocation>
        <location evidence="2">Cytoplasm</location>
    </subcellularLocation>
    <subcellularLocation>
        <location evidence="1">Nucleus speckle</location>
    </subcellularLocation>
</comment>
<evidence type="ECO:0000256" key="7">
    <source>
        <dbReference type="ARBA" id="ARBA00023204"/>
    </source>
</evidence>
<dbReference type="GO" id="GO:0016504">
    <property type="term" value="F:peptidase activator activity"/>
    <property type="evidence" value="ECO:0007669"/>
    <property type="project" value="InterPro"/>
</dbReference>
<feature type="domain" description="Proteasome activator complex subunit 4-like HEAT repeat-like" evidence="11">
    <location>
        <begin position="1163"/>
        <end position="1448"/>
    </location>
</feature>
<evidence type="ECO:0000256" key="3">
    <source>
        <dbReference type="ARBA" id="ARBA00005739"/>
    </source>
</evidence>
<dbReference type="GO" id="GO:0005829">
    <property type="term" value="C:cytosol"/>
    <property type="evidence" value="ECO:0007669"/>
    <property type="project" value="TreeGrafter"/>
</dbReference>
<evidence type="ECO:0000259" key="9">
    <source>
        <dbReference type="Pfam" id="PF11919"/>
    </source>
</evidence>
<evidence type="ECO:0000256" key="6">
    <source>
        <dbReference type="ARBA" id="ARBA00022763"/>
    </source>
</evidence>
<dbReference type="Gene3D" id="1.25.10.10">
    <property type="entry name" value="Leucine-rich Repeat Variant"/>
    <property type="match status" value="1"/>
</dbReference>
<comment type="caution">
    <text evidence="12">The sequence shown here is derived from an EMBL/GenBank/DDBJ whole genome shotgun (WGS) entry which is preliminary data.</text>
</comment>
<keyword evidence="12" id="KW-0647">Proteasome</keyword>
<dbReference type="InterPro" id="IPR016024">
    <property type="entry name" value="ARM-type_fold"/>
</dbReference>
<dbReference type="PANTHER" id="PTHR32170">
    <property type="entry name" value="PROTEASOME ACTIVATOR COMPLEX SUBUNIT 4"/>
    <property type="match status" value="1"/>
</dbReference>
<evidence type="ECO:0000256" key="8">
    <source>
        <dbReference type="ARBA" id="ARBA00023242"/>
    </source>
</evidence>
<accession>A0AAV4U912</accession>
<dbReference type="GO" id="GO:0070628">
    <property type="term" value="F:proteasome binding"/>
    <property type="evidence" value="ECO:0007669"/>
    <property type="project" value="InterPro"/>
</dbReference>
<dbReference type="InterPro" id="IPR011989">
    <property type="entry name" value="ARM-like"/>
</dbReference>
<dbReference type="Proteomes" id="UP001054837">
    <property type="component" value="Unassembled WGS sequence"/>
</dbReference>
<dbReference type="GO" id="GO:0010499">
    <property type="term" value="P:proteasomal ubiquitin-independent protein catabolic process"/>
    <property type="evidence" value="ECO:0007669"/>
    <property type="project" value="TreeGrafter"/>
</dbReference>
<organism evidence="12 13">
    <name type="scientific">Caerostris darwini</name>
    <dbReference type="NCBI Taxonomy" id="1538125"/>
    <lineage>
        <taxon>Eukaryota</taxon>
        <taxon>Metazoa</taxon>
        <taxon>Ecdysozoa</taxon>
        <taxon>Arthropoda</taxon>
        <taxon>Chelicerata</taxon>
        <taxon>Arachnida</taxon>
        <taxon>Araneae</taxon>
        <taxon>Araneomorphae</taxon>
        <taxon>Entelegynae</taxon>
        <taxon>Araneoidea</taxon>
        <taxon>Araneidae</taxon>
        <taxon>Caerostris</taxon>
    </lineage>
</organism>
<keyword evidence="5" id="KW-0677">Repeat</keyword>
<dbReference type="SUPFAM" id="SSF48371">
    <property type="entry name" value="ARM repeat"/>
    <property type="match status" value="2"/>
</dbReference>
<dbReference type="GO" id="GO:0006281">
    <property type="term" value="P:DNA repair"/>
    <property type="evidence" value="ECO:0007669"/>
    <property type="project" value="UniProtKB-KW"/>
</dbReference>
<dbReference type="InterPro" id="IPR032430">
    <property type="entry name" value="Blm10_mid"/>
</dbReference>
<keyword evidence="4" id="KW-0963">Cytoplasm</keyword>
<proteinExistence type="inferred from homology"/>
<evidence type="ECO:0000259" key="10">
    <source>
        <dbReference type="Pfam" id="PF16507"/>
    </source>
</evidence>
<dbReference type="InterPro" id="IPR035309">
    <property type="entry name" value="PSME4"/>
</dbReference>
<dbReference type="Pfam" id="PF16507">
    <property type="entry name" value="HEAT_PSME4_mid"/>
    <property type="match status" value="1"/>
</dbReference>
<evidence type="ECO:0000256" key="1">
    <source>
        <dbReference type="ARBA" id="ARBA00004324"/>
    </source>
</evidence>
<keyword evidence="8" id="KW-0539">Nucleus</keyword>
<name>A0AAV4U912_9ARAC</name>
<comment type="similarity">
    <text evidence="3">Belongs to the BLM10 family.</text>
</comment>
<evidence type="ECO:0000256" key="2">
    <source>
        <dbReference type="ARBA" id="ARBA00004496"/>
    </source>
</evidence>
<gene>
    <name evidence="12" type="primary">PSME4</name>
    <name evidence="12" type="ORF">CDAR_172141</name>
</gene>
<evidence type="ECO:0000259" key="11">
    <source>
        <dbReference type="Pfam" id="PF23096"/>
    </source>
</evidence>
<sequence length="1816" mass="210342">METLEEKIGFAPQKELIYNKFLPYADKLNEESQNYLAEIKTNLGKAILCQELRDISSWANHFSKYLRLYNRKFSKEDHIQFIKLFYELVVVPEMDLHFVKKCAMILISLLKKVELLSRDDLILSWRPLYELYDKLFCSNCEAYGMVLIPCNLENNLKTLITNCSPYFSLESTQEILDEFRPYLCPFDSEMAKAMNYFDLFLCTKLPPSEHHKGFKLWFEEFMSLWQNWHNIPMWENCLLSLLSRLAKDNVGYIDWEPYLPMIFTRLLRSFNLPGRSSMVQVVRVVSTFDTGVISTLLASMLGKNSSCQLHINRLFNALESFFHPSNHGRWLGKMQRLLQKIPLAVINRLHRERYTKPSWVAPVPEEYKLTDQEVTDFVKSVLPAALLSMFSKRGSADSSAALQHLSFLRPEMVIPSILERLYSSLETLTEPHRLIAAMQCVVPVCRSLVMKNKYFPEGPTHVIPLLMAALPGIDPNDIKKCMVTFQFISTLSALILFQDSSSAANNEDISEHTREICLASAAFEDFVLQLMDRIFGLIENSCCNNPSALDRASERSNPEENFLEIGLYSTFGVIIMQSSPAIHQVVINKLQTFITGHIFEIRISGKFAANLCRVACRVIPESGLQAFLPHFSKLVLALTENEEILNEERLDDELLFSLLILSEIVRCDGKHILKYQNYIVEVLKKALRLQCKEGYKLGCSLLRHCLKSFASIYPRETCSIADAWTRHSSEEMHLYIEDWGKAQHLESLEIDYHIPSDEETAIAQSLLEMFVLPETERLRSWASKEISLTRDEIHRSLSIIHNGIHGSSAALPLWDEEYLLMRDTSLPHYHPPILECGTKELTLNGRNARQLVAEILRQVLAHIMDSCEDDTKALFILIQLYQTILFNWGIDKEEFDNRWKSFTMIKNILENRLLGQKKHIRSLLIDRVLLQHELRISEKYKLYFSSTHEQLMKDLLNLSTSHYSEVRRRAQAVLQNCLYHNGSSYKIILPDMLENLRKDPMICHEQFKGVLYVILGHKQHNLLKMYDWESIGQLLPAIVSSQHSEKPSIIKLLKAISVFLQKRLPYYQIKLEITKSCIDAAKSLWNGNQPLPISPCFDDETIQKYSEEVVLKSNVKKQSYLNLVHQLIDIMKKGNLHWRNYELAFTMLTILLRADVRVPTEGVDLFMSQLVHDTLAIRKLALQGMICILKQHKQKHSKIEINPFEQNPKNPVTHHLMPKVDEIPDNFWLQYNSANHPDSEEKWNSRYYVHKTHWGFYSWPKSFKVYANDSEQPEVNRAYEELTEEEKPIYDALAQQKFLDSVIMFLSLEEKKDHDKFDLKKFYMFKQIFANFGDEFLPLFKDHLHRMVEDKQESVQRCAAEIIAGILSGCKHWNFQKIQQLKEYMTPILEKVMNNITPETLNDWATCFATVSTNKDPNKLYWIFEFFMHEPLSIEQGSFLEASWLYLLLSFISQQEWKTFELLHRALHYILPKLDHPYQNVREKLGSFLVCIFMYDIPMNTKSLVYAPKRVPFIKSLMSKISLLEARNNGDGDKTVSIEESPELKSAKNLFRTIGRWITVNASKTLLTAPPDILALLPVLCQMVNDTTDTGFQRECQVTIAILGQAFLNSESIDAVIKILQNIASGNSWHSRVTAAAYLQTMVFSNLFTVMNNETWKLEIYDMVLKLLQDENVEVRESAAETLCGFLHCEFFKISDELLNTFKKKCQKKLKKKCTPTGNGPNNFSAEDLRERHAGILGLCSCVHAYPYDVPEFLPDILVLLGDHLHDPQPISTTIKKTLSSFRRTHHDNWRDHKLKFTDDQLAVITDLLVSPSYYA</sequence>
<evidence type="ECO:0000256" key="4">
    <source>
        <dbReference type="ARBA" id="ARBA00022490"/>
    </source>
</evidence>
<dbReference type="EMBL" id="BPLQ01010895">
    <property type="protein sequence ID" value="GIY54259.1"/>
    <property type="molecule type" value="Genomic_DNA"/>
</dbReference>
<dbReference type="Pfam" id="PF11919">
    <property type="entry name" value="PSME4_C"/>
    <property type="match status" value="1"/>
</dbReference>
<keyword evidence="7" id="KW-0234">DNA repair</keyword>
<dbReference type="InterPro" id="IPR055455">
    <property type="entry name" value="HEAT_PSME4"/>
</dbReference>
<dbReference type="InterPro" id="IPR021843">
    <property type="entry name" value="PSME4_C"/>
</dbReference>
<dbReference type="PANTHER" id="PTHR32170:SF3">
    <property type="entry name" value="PROTEASOME ACTIVATOR COMPLEX SUBUNIT 4"/>
    <property type="match status" value="1"/>
</dbReference>
<reference evidence="12 13" key="1">
    <citation type="submission" date="2021-06" db="EMBL/GenBank/DDBJ databases">
        <title>Caerostris darwini draft genome.</title>
        <authorList>
            <person name="Kono N."/>
            <person name="Arakawa K."/>
        </authorList>
    </citation>
    <scope>NUCLEOTIDE SEQUENCE [LARGE SCALE GENOMIC DNA]</scope>
</reference>
<evidence type="ECO:0000256" key="5">
    <source>
        <dbReference type="ARBA" id="ARBA00022737"/>
    </source>
</evidence>